<keyword evidence="5" id="KW-0029">Amino-acid transport</keyword>
<feature type="transmembrane region" description="Helical" evidence="8">
    <location>
        <begin position="196"/>
        <end position="213"/>
    </location>
</feature>
<dbReference type="PROSITE" id="PS50928">
    <property type="entry name" value="ABC_TM1"/>
    <property type="match status" value="1"/>
</dbReference>
<dbReference type="Pfam" id="PF00528">
    <property type="entry name" value="BPD_transp_1"/>
    <property type="match status" value="1"/>
</dbReference>
<dbReference type="EMBL" id="DVLW01000171">
    <property type="protein sequence ID" value="HIT94760.1"/>
    <property type="molecule type" value="Genomic_DNA"/>
</dbReference>
<proteinExistence type="inferred from homology"/>
<keyword evidence="2 8" id="KW-0813">Transport</keyword>
<name>A0A9D1H6G0_9FIRM</name>
<dbReference type="InterPro" id="IPR000515">
    <property type="entry name" value="MetI-like"/>
</dbReference>
<dbReference type="GO" id="GO:0006865">
    <property type="term" value="P:amino acid transport"/>
    <property type="evidence" value="ECO:0007669"/>
    <property type="project" value="UniProtKB-KW"/>
</dbReference>
<evidence type="ECO:0000313" key="11">
    <source>
        <dbReference type="Proteomes" id="UP000824160"/>
    </source>
</evidence>
<keyword evidence="6 8" id="KW-1133">Transmembrane helix</keyword>
<evidence type="ECO:0000256" key="1">
    <source>
        <dbReference type="ARBA" id="ARBA00004651"/>
    </source>
</evidence>
<evidence type="ECO:0000256" key="8">
    <source>
        <dbReference type="RuleBase" id="RU363032"/>
    </source>
</evidence>
<dbReference type="AlphaFoldDB" id="A0A9D1H6G0"/>
<dbReference type="CDD" id="cd06261">
    <property type="entry name" value="TM_PBP2"/>
    <property type="match status" value="1"/>
</dbReference>
<sequence>MSTFRPIEILRAVPKILQAFPTTMLILLASLLFSLLIGGIFAMMSLSHKKVLNAIAKGYVSFMRGIPTLILIFLIYLGLPQLLKQFGIDMSGISLIAYIIACLSLSASANMSEMMRSAYLAVDKGQREAAWSVGMSPAVAFFRIILPQAVGVAIPALGNNIIMLFKETSLAFTIGVLDMLGKARAVSAANYGATKLETYIAAGLIFWALCFLMEKGTRLAEKAYTKGRKT</sequence>
<dbReference type="NCBIfam" id="TIGR01726">
    <property type="entry name" value="HEQRo_perm_3TM"/>
    <property type="match status" value="1"/>
</dbReference>
<reference evidence="10" key="1">
    <citation type="submission" date="2020-10" db="EMBL/GenBank/DDBJ databases">
        <authorList>
            <person name="Gilroy R."/>
        </authorList>
    </citation>
    <scope>NUCLEOTIDE SEQUENCE</scope>
    <source>
        <strain evidence="10">ChiBcec7-5410</strain>
    </source>
</reference>
<dbReference type="GO" id="GO:0043190">
    <property type="term" value="C:ATP-binding cassette (ABC) transporter complex"/>
    <property type="evidence" value="ECO:0007669"/>
    <property type="project" value="InterPro"/>
</dbReference>
<dbReference type="InterPro" id="IPR043429">
    <property type="entry name" value="ArtM/GltK/GlnP/TcyL/YhdX-like"/>
</dbReference>
<comment type="subcellular location">
    <subcellularLocation>
        <location evidence="1 8">Cell membrane</location>
        <topology evidence="1 8">Multi-pass membrane protein</topology>
    </subcellularLocation>
</comment>
<dbReference type="Proteomes" id="UP000824160">
    <property type="component" value="Unassembled WGS sequence"/>
</dbReference>
<organism evidence="10 11">
    <name type="scientific">Candidatus Faecivivens stercoripullorum</name>
    <dbReference type="NCBI Taxonomy" id="2840805"/>
    <lineage>
        <taxon>Bacteria</taxon>
        <taxon>Bacillati</taxon>
        <taxon>Bacillota</taxon>
        <taxon>Clostridia</taxon>
        <taxon>Eubacteriales</taxon>
        <taxon>Oscillospiraceae</taxon>
        <taxon>Oscillospiraceae incertae sedis</taxon>
        <taxon>Candidatus Faecivivens</taxon>
    </lineage>
</organism>
<evidence type="ECO:0000256" key="5">
    <source>
        <dbReference type="ARBA" id="ARBA00022970"/>
    </source>
</evidence>
<evidence type="ECO:0000259" key="9">
    <source>
        <dbReference type="PROSITE" id="PS50928"/>
    </source>
</evidence>
<dbReference type="SUPFAM" id="SSF161098">
    <property type="entry name" value="MetI-like"/>
    <property type="match status" value="1"/>
</dbReference>
<dbReference type="PANTHER" id="PTHR30614:SF0">
    <property type="entry name" value="L-CYSTINE TRANSPORT SYSTEM PERMEASE PROTEIN TCYL"/>
    <property type="match status" value="1"/>
</dbReference>
<evidence type="ECO:0000256" key="2">
    <source>
        <dbReference type="ARBA" id="ARBA00022448"/>
    </source>
</evidence>
<dbReference type="InterPro" id="IPR035906">
    <property type="entry name" value="MetI-like_sf"/>
</dbReference>
<keyword evidence="4 8" id="KW-0812">Transmembrane</keyword>
<feature type="transmembrane region" description="Helical" evidence="8">
    <location>
        <begin position="58"/>
        <end position="79"/>
    </location>
</feature>
<feature type="transmembrane region" description="Helical" evidence="8">
    <location>
        <begin position="129"/>
        <end position="146"/>
    </location>
</feature>
<gene>
    <name evidence="10" type="ORF">IAC43_06210</name>
</gene>
<reference evidence="10" key="2">
    <citation type="journal article" date="2021" name="PeerJ">
        <title>Extensive microbial diversity within the chicken gut microbiome revealed by metagenomics and culture.</title>
        <authorList>
            <person name="Gilroy R."/>
            <person name="Ravi A."/>
            <person name="Getino M."/>
            <person name="Pursley I."/>
            <person name="Horton D.L."/>
            <person name="Alikhan N.F."/>
            <person name="Baker D."/>
            <person name="Gharbi K."/>
            <person name="Hall N."/>
            <person name="Watson M."/>
            <person name="Adriaenssens E.M."/>
            <person name="Foster-Nyarko E."/>
            <person name="Jarju S."/>
            <person name="Secka A."/>
            <person name="Antonio M."/>
            <person name="Oren A."/>
            <person name="Chaudhuri R.R."/>
            <person name="La Ragione R."/>
            <person name="Hildebrand F."/>
            <person name="Pallen M.J."/>
        </authorList>
    </citation>
    <scope>NUCLEOTIDE SEQUENCE</scope>
    <source>
        <strain evidence="10">ChiBcec7-5410</strain>
    </source>
</reference>
<evidence type="ECO:0000256" key="4">
    <source>
        <dbReference type="ARBA" id="ARBA00022692"/>
    </source>
</evidence>
<keyword evidence="3" id="KW-1003">Cell membrane</keyword>
<protein>
    <submittedName>
        <fullName evidence="10">Amino acid ABC transporter permease</fullName>
    </submittedName>
</protein>
<dbReference type="InterPro" id="IPR010065">
    <property type="entry name" value="AA_ABC_transptr_permease_3TM"/>
</dbReference>
<accession>A0A9D1H6G0</accession>
<evidence type="ECO:0000256" key="3">
    <source>
        <dbReference type="ARBA" id="ARBA00022475"/>
    </source>
</evidence>
<feature type="transmembrane region" description="Helical" evidence="8">
    <location>
        <begin position="24"/>
        <end position="46"/>
    </location>
</feature>
<evidence type="ECO:0000313" key="10">
    <source>
        <dbReference type="EMBL" id="HIT94760.1"/>
    </source>
</evidence>
<dbReference type="PANTHER" id="PTHR30614">
    <property type="entry name" value="MEMBRANE COMPONENT OF AMINO ACID ABC TRANSPORTER"/>
    <property type="match status" value="1"/>
</dbReference>
<feature type="domain" description="ABC transmembrane type-1" evidence="9">
    <location>
        <begin position="20"/>
        <end position="217"/>
    </location>
</feature>
<keyword evidence="7 8" id="KW-0472">Membrane</keyword>
<comment type="similarity">
    <text evidence="8">Belongs to the binding-protein-dependent transport system permease family.</text>
</comment>
<dbReference type="GO" id="GO:0022857">
    <property type="term" value="F:transmembrane transporter activity"/>
    <property type="evidence" value="ECO:0007669"/>
    <property type="project" value="InterPro"/>
</dbReference>
<evidence type="ECO:0000256" key="7">
    <source>
        <dbReference type="ARBA" id="ARBA00023136"/>
    </source>
</evidence>
<comment type="caution">
    <text evidence="10">The sequence shown here is derived from an EMBL/GenBank/DDBJ whole genome shotgun (WGS) entry which is preliminary data.</text>
</comment>
<evidence type="ECO:0000256" key="6">
    <source>
        <dbReference type="ARBA" id="ARBA00022989"/>
    </source>
</evidence>
<dbReference type="Gene3D" id="1.10.3720.10">
    <property type="entry name" value="MetI-like"/>
    <property type="match status" value="1"/>
</dbReference>
<feature type="transmembrane region" description="Helical" evidence="8">
    <location>
        <begin position="91"/>
        <end position="109"/>
    </location>
</feature>